<dbReference type="InParanoid" id="A0A3P8UIS9"/>
<dbReference type="Ensembl" id="ENSCSET00000003173.1">
    <property type="protein sequence ID" value="ENSCSEP00000003128.1"/>
    <property type="gene ID" value="ENSCSEG00000002053.1"/>
</dbReference>
<evidence type="ECO:0000313" key="3">
    <source>
        <dbReference type="Ensembl" id="ENSCSEP00000003128.1"/>
    </source>
</evidence>
<dbReference type="OrthoDB" id="42382at2759"/>
<protein>
    <submittedName>
        <fullName evidence="3">Uncharacterized LOC103388209</fullName>
    </submittedName>
</protein>
<feature type="domain" description="PDZ" evidence="2">
    <location>
        <begin position="978"/>
        <end position="1047"/>
    </location>
</feature>
<reference evidence="3" key="3">
    <citation type="submission" date="2025-09" db="UniProtKB">
        <authorList>
            <consortium name="Ensembl"/>
        </authorList>
    </citation>
    <scope>IDENTIFICATION</scope>
</reference>
<dbReference type="GeneID" id="103388209"/>
<feature type="compositionally biased region" description="Basic and acidic residues" evidence="1">
    <location>
        <begin position="105"/>
        <end position="132"/>
    </location>
</feature>
<dbReference type="InterPro" id="IPR001478">
    <property type="entry name" value="PDZ"/>
</dbReference>
<dbReference type="GO" id="GO:0030595">
    <property type="term" value="P:leukocyte chemotaxis"/>
    <property type="evidence" value="ECO:0007669"/>
    <property type="project" value="TreeGrafter"/>
</dbReference>
<feature type="region of interest" description="Disordered" evidence="1">
    <location>
        <begin position="260"/>
        <end position="358"/>
    </location>
</feature>
<feature type="region of interest" description="Disordered" evidence="1">
    <location>
        <begin position="606"/>
        <end position="718"/>
    </location>
</feature>
<feature type="region of interest" description="Disordered" evidence="1">
    <location>
        <begin position="1"/>
        <end position="73"/>
    </location>
</feature>
<dbReference type="Gene3D" id="2.30.42.10">
    <property type="match status" value="2"/>
</dbReference>
<feature type="compositionally biased region" description="Pro residues" evidence="1">
    <location>
        <begin position="1"/>
        <end position="10"/>
    </location>
</feature>
<feature type="domain" description="PDZ" evidence="2">
    <location>
        <begin position="863"/>
        <end position="934"/>
    </location>
</feature>
<feature type="region of interest" description="Disordered" evidence="1">
    <location>
        <begin position="89"/>
        <end position="175"/>
    </location>
</feature>
<dbReference type="GO" id="GO:0005125">
    <property type="term" value="F:cytokine activity"/>
    <property type="evidence" value="ECO:0007669"/>
    <property type="project" value="InterPro"/>
</dbReference>
<dbReference type="AlphaFoldDB" id="A0A3P8UIS9"/>
<dbReference type="PANTHER" id="PTHR48484">
    <property type="entry name" value="PRO-INTERLEUKIN-16"/>
    <property type="match status" value="1"/>
</dbReference>
<feature type="compositionally biased region" description="Polar residues" evidence="1">
    <location>
        <begin position="159"/>
        <end position="169"/>
    </location>
</feature>
<dbReference type="PROSITE" id="PS50106">
    <property type="entry name" value="PDZ"/>
    <property type="match status" value="2"/>
</dbReference>
<dbReference type="OMA" id="SHKHPET"/>
<dbReference type="PANTHER" id="PTHR48484:SF1">
    <property type="entry name" value="DENTIN SIALOPHOSPHOPROTEIN"/>
    <property type="match status" value="1"/>
</dbReference>
<dbReference type="SMART" id="SM00228">
    <property type="entry name" value="PDZ"/>
    <property type="match status" value="2"/>
</dbReference>
<dbReference type="KEGG" id="csem:103388209"/>
<feature type="region of interest" description="Disordered" evidence="1">
    <location>
        <begin position="743"/>
        <end position="782"/>
    </location>
</feature>
<dbReference type="STRING" id="244447.ENSCSEP00000003128"/>
<sequence>MDLSVLPPPGNEGTGRTEPRFTVRSANSPSYALTRRPGIKKRSLSDQKREDAKDVGQRLTYGTNTSWTNRDENGIAKYQTRIGGFSNVRGQHEEHEISSKLTHNGTEHKLISETERKTESGNDSRGRTEWRRHTLSSRSKSLDCRTGESPGHGRRDDTLSTTSGPSVNSFDEKRTGLETVKTRVTSSVHVYSSAGRTGVQEKSPVSDLGALSWGNSLPSRIKSQSRSTETFLSLGPAGGQSILERIEKLYGSAGFGKANEYSRFRDPSTSPDSPVSPQLRSYEYGTFPRRFSGEKHSYSPVPSTTTWSPQKDTLSPESSFSTEGTRRPWQGKVQGRVSEEMSPGTGLADIGTRSLDRARSRNSVAAQIRSARASGGFNVPQDVPTTFSTNRSTYQVTLWRDKGETNGPKETSYGSKEPTPVRSLSTDEDVFELYTGKNTLKTTDRKDRTGFSSAASVRNKINQFEALSQKSQSLATGQQQLPRRAFSVPAQHSVDHDGVRKSGSAKEISSFRDKWEGLKEEGKVKSTGEEEVLRAKRKLLLDRFISEDMVRPWRTERETNDLVVKDKKVQIPEELGQNSRFMTTLEIPLNRETMRQQNSFHFDETDFSKVSSPEESGLKHLGATDMPSNETPSGGHKLTMTSSIGDEDETPTNTPNNSPFHSPTAEKSFPRTDPCDRDSVCTPVRTPEPDSTPPPHPVSSSPYNNLPDPISLGDSGVHQKKKKQALDLNAWVSGLNSAFMVWNAGGNDVEDDDDDEGTQKDEDSPYDSDSGESSVTITSNMSQSDRKSFSLSLSDLCNFAGIENESENDSDEWQSTGGRSASLSSDVSALSYVSVMPTEELDKLLQDVKNLGESQQDYDAVQVVVLHKEMGVGLGFSVAGGVDQNKPVTVHKVFHSGVAAQEGSIRQGDRVLSINGTALSGFAHWEVLRVLRRAKTREMGVVVVRRGDAGDATKSGVKTCIQAPTQTPQFTEAGWDMCVRLEKNDRDLGFSLEGGVGSSLGNRPLSVQKVFQGGPVDKVRPGDEILEIEGVSMLGMRRLEAWSFIRRLPTGPVDVILRRLLKISKHED</sequence>
<dbReference type="RefSeq" id="XP_008321336.1">
    <property type="nucleotide sequence ID" value="XM_008323114.3"/>
</dbReference>
<feature type="region of interest" description="Disordered" evidence="1">
    <location>
        <begin position="402"/>
        <end position="425"/>
    </location>
</feature>
<feature type="compositionally biased region" description="Low complexity" evidence="1">
    <location>
        <begin position="267"/>
        <end position="277"/>
    </location>
</feature>
<feature type="compositionally biased region" description="Basic and acidic residues" evidence="1">
    <location>
        <begin position="668"/>
        <end position="679"/>
    </location>
</feature>
<keyword evidence="4" id="KW-1185">Reference proteome</keyword>
<evidence type="ECO:0000313" key="4">
    <source>
        <dbReference type="Proteomes" id="UP000265120"/>
    </source>
</evidence>
<reference evidence="3" key="2">
    <citation type="submission" date="2025-08" db="UniProtKB">
        <authorList>
            <consortium name="Ensembl"/>
        </authorList>
    </citation>
    <scope>IDENTIFICATION</scope>
</reference>
<evidence type="ECO:0000256" key="1">
    <source>
        <dbReference type="SAM" id="MobiDB-lite"/>
    </source>
</evidence>
<organism evidence="3 4">
    <name type="scientific">Cynoglossus semilaevis</name>
    <name type="common">Tongue sole</name>
    <dbReference type="NCBI Taxonomy" id="244447"/>
    <lineage>
        <taxon>Eukaryota</taxon>
        <taxon>Metazoa</taxon>
        <taxon>Chordata</taxon>
        <taxon>Craniata</taxon>
        <taxon>Vertebrata</taxon>
        <taxon>Euteleostomi</taxon>
        <taxon>Actinopterygii</taxon>
        <taxon>Neopterygii</taxon>
        <taxon>Teleostei</taxon>
        <taxon>Neoteleostei</taxon>
        <taxon>Acanthomorphata</taxon>
        <taxon>Carangaria</taxon>
        <taxon>Pleuronectiformes</taxon>
        <taxon>Pleuronectoidei</taxon>
        <taxon>Cynoglossidae</taxon>
        <taxon>Cynoglossinae</taxon>
        <taxon>Cynoglossus</taxon>
    </lineage>
</organism>
<feature type="compositionally biased region" description="Basic and acidic residues" evidence="1">
    <location>
        <begin position="140"/>
        <end position="158"/>
    </location>
</feature>
<name>A0A3P8UIS9_CYNSE</name>
<dbReference type="SUPFAM" id="SSF50156">
    <property type="entry name" value="PDZ domain-like"/>
    <property type="match status" value="2"/>
</dbReference>
<proteinExistence type="predicted"/>
<dbReference type="GO" id="GO:0050930">
    <property type="term" value="P:induction of positive chemotaxis"/>
    <property type="evidence" value="ECO:0007669"/>
    <property type="project" value="InterPro"/>
</dbReference>
<dbReference type="InterPro" id="IPR055287">
    <property type="entry name" value="IL-16-like"/>
</dbReference>
<evidence type="ECO:0000259" key="2">
    <source>
        <dbReference type="PROSITE" id="PS50106"/>
    </source>
</evidence>
<dbReference type="GeneTree" id="ENSGT00940000156178"/>
<dbReference type="CDD" id="cd06762">
    <property type="entry name" value="PDZ6_PDZD2-PDZ3_hPro-IL-16-like"/>
    <property type="match status" value="1"/>
</dbReference>
<dbReference type="GO" id="GO:0042609">
    <property type="term" value="F:CD4 receptor binding"/>
    <property type="evidence" value="ECO:0007669"/>
    <property type="project" value="TreeGrafter"/>
</dbReference>
<dbReference type="InterPro" id="IPR036034">
    <property type="entry name" value="PDZ_sf"/>
</dbReference>
<dbReference type="Proteomes" id="UP000265120">
    <property type="component" value="Chromosome 13"/>
</dbReference>
<reference evidence="3 4" key="1">
    <citation type="journal article" date="2014" name="Nat. Genet.">
        <title>Whole-genome sequence of a flatfish provides insights into ZW sex chromosome evolution and adaptation to a benthic lifestyle.</title>
        <authorList>
            <person name="Chen S."/>
            <person name="Zhang G."/>
            <person name="Shao C."/>
            <person name="Huang Q."/>
            <person name="Liu G."/>
            <person name="Zhang P."/>
            <person name="Song W."/>
            <person name="An N."/>
            <person name="Chalopin D."/>
            <person name="Volff J.N."/>
            <person name="Hong Y."/>
            <person name="Li Q."/>
            <person name="Sha Z."/>
            <person name="Zhou H."/>
            <person name="Xie M."/>
            <person name="Yu Q."/>
            <person name="Liu Y."/>
            <person name="Xiang H."/>
            <person name="Wang N."/>
            <person name="Wu K."/>
            <person name="Yang C."/>
            <person name="Zhou Q."/>
            <person name="Liao X."/>
            <person name="Yang L."/>
            <person name="Hu Q."/>
            <person name="Zhang J."/>
            <person name="Meng L."/>
            <person name="Jin L."/>
            <person name="Tian Y."/>
            <person name="Lian J."/>
            <person name="Yang J."/>
            <person name="Miao G."/>
            <person name="Liu S."/>
            <person name="Liang Z."/>
            <person name="Yan F."/>
            <person name="Li Y."/>
            <person name="Sun B."/>
            <person name="Zhang H."/>
            <person name="Zhang J."/>
            <person name="Zhu Y."/>
            <person name="Du M."/>
            <person name="Zhao Y."/>
            <person name="Schartl M."/>
            <person name="Tang Q."/>
            <person name="Wang J."/>
        </authorList>
    </citation>
    <scope>NUCLEOTIDE SEQUENCE</scope>
</reference>
<dbReference type="Pfam" id="PF00595">
    <property type="entry name" value="PDZ"/>
    <property type="match status" value="2"/>
</dbReference>
<feature type="compositionally biased region" description="Polar residues" evidence="1">
    <location>
        <begin position="651"/>
        <end position="661"/>
    </location>
</feature>
<dbReference type="RefSeq" id="XP_024917282.1">
    <property type="nucleotide sequence ID" value="XM_025061514.1"/>
</dbReference>
<feature type="compositionally biased region" description="Polar residues" evidence="1">
    <location>
        <begin position="771"/>
        <end position="782"/>
    </location>
</feature>
<feature type="compositionally biased region" description="Basic and acidic residues" evidence="1">
    <location>
        <begin position="43"/>
        <end position="56"/>
    </location>
</feature>
<feature type="compositionally biased region" description="Polar residues" evidence="1">
    <location>
        <begin position="300"/>
        <end position="323"/>
    </location>
</feature>
<accession>A0A3P8UIS9</accession>